<accession>A0A090IZT6</accession>
<keyword evidence="1 4" id="KW-0808">Transferase</keyword>
<dbReference type="SUPFAM" id="SSF69593">
    <property type="entry name" value="Glycerol-3-phosphate (1)-acyltransferase"/>
    <property type="match status" value="1"/>
</dbReference>
<dbReference type="GO" id="GO:0006654">
    <property type="term" value="P:phosphatidic acid biosynthetic process"/>
    <property type="evidence" value="ECO:0007669"/>
    <property type="project" value="TreeGrafter"/>
</dbReference>
<evidence type="ECO:0000313" key="4">
    <source>
        <dbReference type="EMBL" id="CEE01888.1"/>
    </source>
</evidence>
<keyword evidence="2 4" id="KW-0012">Acyltransferase</keyword>
<evidence type="ECO:0000256" key="2">
    <source>
        <dbReference type="ARBA" id="ARBA00023315"/>
    </source>
</evidence>
<gene>
    <name evidence="4" type="ORF">BT1A1_2066</name>
</gene>
<keyword evidence="5" id="KW-1185">Reference proteome</keyword>
<protein>
    <submittedName>
        <fullName evidence="4">1-acyl-sn-glycerol-3-phosphate acyltransferase</fullName>
    </submittedName>
</protein>
<dbReference type="InterPro" id="IPR002123">
    <property type="entry name" value="Plipid/glycerol_acylTrfase"/>
</dbReference>
<feature type="domain" description="Phospholipid/glycerol acyltransferase" evidence="3">
    <location>
        <begin position="35"/>
        <end position="147"/>
    </location>
</feature>
<sequence length="193" mass="21748">MFFYKFARIIVKIILTPLFRIETIGLENIPKKGGIVLCSNHINNLDPPVVGITMKRPVIFMAKEELFNIPVLNKIIRLCHAFPVKRGKADREALRKGLETLREGKVLGVFPEGTRSKTGELGKGMSGVGFFALKSDAYVIPCAIIGTYKPFRKTKVVYGKPIPFDELRNKKTSAEEATELIMTHIKEILLQYK</sequence>
<evidence type="ECO:0000313" key="5">
    <source>
        <dbReference type="Proteomes" id="UP000040576"/>
    </source>
</evidence>
<dbReference type="Pfam" id="PF01553">
    <property type="entry name" value="Acyltransferase"/>
    <property type="match status" value="1"/>
</dbReference>
<dbReference type="SMART" id="SM00563">
    <property type="entry name" value="PlsC"/>
    <property type="match status" value="1"/>
</dbReference>
<dbReference type="PANTHER" id="PTHR10434">
    <property type="entry name" value="1-ACYL-SN-GLYCEROL-3-PHOSPHATE ACYLTRANSFERASE"/>
    <property type="match status" value="1"/>
</dbReference>
<dbReference type="RefSeq" id="WP_034770672.1">
    <property type="nucleotide sequence ID" value="NZ_CCRF01000061.1"/>
</dbReference>
<dbReference type="PANTHER" id="PTHR10434:SF11">
    <property type="entry name" value="1-ACYL-SN-GLYCEROL-3-PHOSPHATE ACYLTRANSFERASE"/>
    <property type="match status" value="1"/>
</dbReference>
<dbReference type="EMBL" id="CCRF01000061">
    <property type="protein sequence ID" value="CEE01888.1"/>
    <property type="molecule type" value="Genomic_DNA"/>
</dbReference>
<name>A0A090IZT6_9BACI</name>
<evidence type="ECO:0000259" key="3">
    <source>
        <dbReference type="SMART" id="SM00563"/>
    </source>
</evidence>
<dbReference type="GO" id="GO:0003841">
    <property type="term" value="F:1-acylglycerol-3-phosphate O-acyltransferase activity"/>
    <property type="evidence" value="ECO:0007669"/>
    <property type="project" value="TreeGrafter"/>
</dbReference>
<dbReference type="Proteomes" id="UP000040576">
    <property type="component" value="Unassembled WGS sequence"/>
</dbReference>
<dbReference type="CDD" id="cd07989">
    <property type="entry name" value="LPLAT_AGPAT-like"/>
    <property type="match status" value="1"/>
</dbReference>
<dbReference type="AlphaFoldDB" id="A0A090IZT6"/>
<organism evidence="4 5">
    <name type="scientific">Caldibacillus thermoamylovorans</name>
    <dbReference type="NCBI Taxonomy" id="35841"/>
    <lineage>
        <taxon>Bacteria</taxon>
        <taxon>Bacillati</taxon>
        <taxon>Bacillota</taxon>
        <taxon>Bacilli</taxon>
        <taxon>Bacillales</taxon>
        <taxon>Bacillaceae</taxon>
        <taxon>Caldibacillus</taxon>
    </lineage>
</organism>
<reference evidence="4 5" key="1">
    <citation type="submission" date="2014-07" db="EMBL/GenBank/DDBJ databases">
        <authorList>
            <person name="Wibberg Daniel"/>
        </authorList>
    </citation>
    <scope>NUCLEOTIDE SEQUENCE [LARGE SCALE GENOMIC DNA]</scope>
</reference>
<proteinExistence type="predicted"/>
<evidence type="ECO:0000256" key="1">
    <source>
        <dbReference type="ARBA" id="ARBA00022679"/>
    </source>
</evidence>